<accession>A0ABV4CQF9</accession>
<dbReference type="InterPro" id="IPR002575">
    <property type="entry name" value="Aminoglycoside_PTrfase"/>
</dbReference>
<sequence>MTTSRETLLHAAHQAGLDATDARLLRDGSNAMWLLPTAHAVARIGPEDTAASATRQVHLARWLATTGLPAVRPLDGPPQPTISDGRPVTWWVPLPDHRPATPGELGTVLRALHQLEPPEDLPEFDPFAAMTDRITAAPHLDPDDRSWLLHRTHQLHDGYRALPPTGTTGVLHGDAWQGNVAVPTSGGEPILLDLEHLSTGPQEWDLIPLAVDHTDFARLTPADYHDFTHAYGTDATHLPHYRLLADIQELRWTTYLLTKTHHDPSAQDEAAHRIQCLRGTHPHPWTWTAF</sequence>
<evidence type="ECO:0000259" key="1">
    <source>
        <dbReference type="Pfam" id="PF01636"/>
    </source>
</evidence>
<organism evidence="2 3">
    <name type="scientific">Saccharopolyspora cebuensis</name>
    <dbReference type="NCBI Taxonomy" id="418759"/>
    <lineage>
        <taxon>Bacteria</taxon>
        <taxon>Bacillati</taxon>
        <taxon>Actinomycetota</taxon>
        <taxon>Actinomycetes</taxon>
        <taxon>Pseudonocardiales</taxon>
        <taxon>Pseudonocardiaceae</taxon>
        <taxon>Saccharopolyspora</taxon>
    </lineage>
</organism>
<protein>
    <submittedName>
        <fullName evidence="2">Phosphotransferase family protein</fullName>
    </submittedName>
</protein>
<proteinExistence type="predicted"/>
<dbReference type="Pfam" id="PF01636">
    <property type="entry name" value="APH"/>
    <property type="match status" value="1"/>
</dbReference>
<dbReference type="SUPFAM" id="SSF56112">
    <property type="entry name" value="Protein kinase-like (PK-like)"/>
    <property type="match status" value="1"/>
</dbReference>
<gene>
    <name evidence="2" type="ORF">AB8O55_22390</name>
</gene>
<dbReference type="Gene3D" id="1.10.510.10">
    <property type="entry name" value="Transferase(Phosphotransferase) domain 1"/>
    <property type="match status" value="1"/>
</dbReference>
<comment type="caution">
    <text evidence="2">The sequence shown here is derived from an EMBL/GenBank/DDBJ whole genome shotgun (WGS) entry which is preliminary data.</text>
</comment>
<evidence type="ECO:0000313" key="3">
    <source>
        <dbReference type="Proteomes" id="UP001564626"/>
    </source>
</evidence>
<feature type="domain" description="Aminoglycoside phosphotransferase" evidence="1">
    <location>
        <begin position="27"/>
        <end position="236"/>
    </location>
</feature>
<name>A0ABV4CQF9_9PSEU</name>
<dbReference type="InterPro" id="IPR011009">
    <property type="entry name" value="Kinase-like_dom_sf"/>
</dbReference>
<reference evidence="2 3" key="1">
    <citation type="submission" date="2024-08" db="EMBL/GenBank/DDBJ databases">
        <title>Genome mining of Saccharopolyspora cebuensis PGLac3 from Nigerian medicinal plant.</title>
        <authorList>
            <person name="Ezeobiora C.E."/>
            <person name="Igbokwe N.H."/>
            <person name="Amin D.H."/>
            <person name="Mendie U.E."/>
        </authorList>
    </citation>
    <scope>NUCLEOTIDE SEQUENCE [LARGE SCALE GENOMIC DNA]</scope>
    <source>
        <strain evidence="2 3">PGLac3</strain>
    </source>
</reference>
<dbReference type="RefSeq" id="WP_369775294.1">
    <property type="nucleotide sequence ID" value="NZ_JBGEHV010000050.1"/>
</dbReference>
<keyword evidence="3" id="KW-1185">Reference proteome</keyword>
<dbReference type="EMBL" id="JBGEHV010000050">
    <property type="protein sequence ID" value="MEY8042172.1"/>
    <property type="molecule type" value="Genomic_DNA"/>
</dbReference>
<dbReference type="Proteomes" id="UP001564626">
    <property type="component" value="Unassembled WGS sequence"/>
</dbReference>
<evidence type="ECO:0000313" key="2">
    <source>
        <dbReference type="EMBL" id="MEY8042172.1"/>
    </source>
</evidence>